<dbReference type="InterPro" id="IPR029119">
    <property type="entry name" value="MutY_C"/>
</dbReference>
<comment type="catalytic activity">
    <reaction evidence="10">
        <text>8-oxo-dGTP + H2O = 8-oxo-dGMP + diphosphate + H(+)</text>
        <dbReference type="Rhea" id="RHEA:31575"/>
        <dbReference type="ChEBI" id="CHEBI:15377"/>
        <dbReference type="ChEBI" id="CHEBI:15378"/>
        <dbReference type="ChEBI" id="CHEBI:33019"/>
        <dbReference type="ChEBI" id="CHEBI:63224"/>
        <dbReference type="ChEBI" id="CHEBI:77896"/>
        <dbReference type="EC" id="3.6.1.55"/>
    </reaction>
</comment>
<evidence type="ECO:0000256" key="16">
    <source>
        <dbReference type="ARBA" id="ARBA00042798"/>
    </source>
</evidence>
<dbReference type="InterPro" id="IPR020476">
    <property type="entry name" value="Nudix_hydrolase"/>
</dbReference>
<evidence type="ECO:0000313" key="21">
    <source>
        <dbReference type="Proteomes" id="UP001150830"/>
    </source>
</evidence>
<organism evidence="20 21">
    <name type="scientific">Parathalassolituus penaei</name>
    <dbReference type="NCBI Taxonomy" id="2997323"/>
    <lineage>
        <taxon>Bacteria</taxon>
        <taxon>Pseudomonadati</taxon>
        <taxon>Pseudomonadota</taxon>
        <taxon>Gammaproteobacteria</taxon>
        <taxon>Oceanospirillales</taxon>
        <taxon>Oceanospirillaceae</taxon>
        <taxon>Parathalassolituus</taxon>
    </lineage>
</organism>
<dbReference type="GO" id="GO:0006281">
    <property type="term" value="P:DNA repair"/>
    <property type="evidence" value="ECO:0007669"/>
    <property type="project" value="UniProtKB-KW"/>
</dbReference>
<feature type="binding site" evidence="17">
    <location>
        <position position="23"/>
    </location>
    <ligand>
        <name>8-oxo-dGTP</name>
        <dbReference type="ChEBI" id="CHEBI:77896"/>
    </ligand>
</feature>
<proteinExistence type="inferred from homology"/>
<evidence type="ECO:0000256" key="9">
    <source>
        <dbReference type="ARBA" id="ARBA00023204"/>
    </source>
</evidence>
<dbReference type="Gene3D" id="3.90.79.10">
    <property type="entry name" value="Nucleoside Triphosphate Pyrophosphohydrolase"/>
    <property type="match status" value="1"/>
</dbReference>
<keyword evidence="7" id="KW-0378">Hydrolase</keyword>
<dbReference type="GO" id="GO:0044715">
    <property type="term" value="F:8-oxo-dGDP phosphatase activity"/>
    <property type="evidence" value="ECO:0007669"/>
    <property type="project" value="TreeGrafter"/>
</dbReference>
<dbReference type="PROSITE" id="PS51462">
    <property type="entry name" value="NUDIX"/>
    <property type="match status" value="1"/>
</dbReference>
<evidence type="ECO:0000256" key="6">
    <source>
        <dbReference type="ARBA" id="ARBA00022763"/>
    </source>
</evidence>
<keyword evidence="4" id="KW-0235">DNA replication</keyword>
<feature type="domain" description="Nudix hydrolase" evidence="19">
    <location>
        <begin position="1"/>
        <end position="135"/>
    </location>
</feature>
<dbReference type="InterPro" id="IPR003561">
    <property type="entry name" value="Mutator_MutT"/>
</dbReference>
<evidence type="ECO:0000256" key="3">
    <source>
        <dbReference type="ARBA" id="ARBA00022457"/>
    </source>
</evidence>
<evidence type="ECO:0000256" key="8">
    <source>
        <dbReference type="ARBA" id="ARBA00022842"/>
    </source>
</evidence>
<evidence type="ECO:0000256" key="17">
    <source>
        <dbReference type="PIRSR" id="PIRSR603561-1"/>
    </source>
</evidence>
<name>A0A9X3EFX6_9GAMM</name>
<protein>
    <recommendedName>
        <fullName evidence="13">8-oxo-dGTP diphosphatase</fullName>
        <ecNumber evidence="12">3.6.1.55</ecNumber>
    </recommendedName>
    <alternativeName>
        <fullName evidence="16">7,8-dihydro-8-oxoguanine-triphosphatase</fullName>
    </alternativeName>
    <alternativeName>
        <fullName evidence="15">Mutator protein MutT</fullName>
    </alternativeName>
    <alternativeName>
        <fullName evidence="14">dGTP pyrophosphohydrolase</fullName>
    </alternativeName>
</protein>
<dbReference type="FunFam" id="3.90.79.10:FF:000014">
    <property type="entry name" value="8-oxo-dGTP diphosphatase MutT"/>
    <property type="match status" value="1"/>
</dbReference>
<dbReference type="RefSeq" id="WP_283174210.1">
    <property type="nucleotide sequence ID" value="NZ_JAPNOA010000029.1"/>
</dbReference>
<feature type="binding site" evidence="17">
    <location>
        <position position="124"/>
    </location>
    <ligand>
        <name>8-oxo-dGTP</name>
        <dbReference type="ChEBI" id="CHEBI:77896"/>
    </ligand>
</feature>
<sequence>MKEVAVAVGVILNEGRQILLARRPDDKHQGGLWEFPGGKIEAGESTPEALVRELAEELGLQLDTGCMSALTEVRFQYPDKAVRLDVWCVELTAEQETQAHGAEGQPIVWADAESLAGYEFPAANEPIVTAVRKKLLG</sequence>
<dbReference type="PROSITE" id="PS00893">
    <property type="entry name" value="NUDIX_BOX"/>
    <property type="match status" value="1"/>
</dbReference>
<feature type="binding site" evidence="18">
    <location>
        <position position="37"/>
    </location>
    <ligand>
        <name>Mg(2+)</name>
        <dbReference type="ChEBI" id="CHEBI:18420"/>
    </ligand>
</feature>
<dbReference type="InterPro" id="IPR000086">
    <property type="entry name" value="NUDIX_hydrolase_dom"/>
</dbReference>
<evidence type="ECO:0000313" key="20">
    <source>
        <dbReference type="EMBL" id="MCY0966004.1"/>
    </source>
</evidence>
<evidence type="ECO:0000256" key="18">
    <source>
        <dbReference type="PIRSR" id="PIRSR603561-2"/>
    </source>
</evidence>
<dbReference type="SUPFAM" id="SSF55811">
    <property type="entry name" value="Nudix"/>
    <property type="match status" value="1"/>
</dbReference>
<evidence type="ECO:0000256" key="11">
    <source>
        <dbReference type="ARBA" id="ARBA00036904"/>
    </source>
</evidence>
<dbReference type="GO" id="GO:0046872">
    <property type="term" value="F:metal ion binding"/>
    <property type="evidence" value="ECO:0007669"/>
    <property type="project" value="UniProtKB-KW"/>
</dbReference>
<reference evidence="20" key="1">
    <citation type="submission" date="2022-11" db="EMBL/GenBank/DDBJ databases">
        <title>Parathalassolutuus dongxingensis gen. nov., sp. nov., a novel member of family Oceanospirillaceae isolated from a coastal shrimp pond in Guangxi, China.</title>
        <authorList>
            <person name="Chen H."/>
        </authorList>
    </citation>
    <scope>NUCLEOTIDE SEQUENCE</scope>
    <source>
        <strain evidence="20">G-43</strain>
    </source>
</reference>
<gene>
    <name evidence="20" type="primary">mutT</name>
    <name evidence="20" type="ORF">OUO13_12470</name>
</gene>
<evidence type="ECO:0000256" key="1">
    <source>
        <dbReference type="ARBA" id="ARBA00001946"/>
    </source>
</evidence>
<evidence type="ECO:0000256" key="15">
    <source>
        <dbReference type="ARBA" id="ARBA00041979"/>
    </source>
</evidence>
<dbReference type="InterPro" id="IPR020084">
    <property type="entry name" value="NUDIX_hydrolase_CS"/>
</dbReference>
<dbReference type="GO" id="GO:0035539">
    <property type="term" value="F:8-oxo-7,8-dihydrodeoxyguanosine triphosphate pyrophosphatase activity"/>
    <property type="evidence" value="ECO:0007669"/>
    <property type="project" value="UniProtKB-EC"/>
</dbReference>
<dbReference type="Pfam" id="PF14815">
    <property type="entry name" value="NUDIX_4"/>
    <property type="match status" value="1"/>
</dbReference>
<keyword evidence="6" id="KW-0227">DNA damage</keyword>
<keyword evidence="3" id="KW-0515">Mutator protein</keyword>
<feature type="binding site" evidence="17">
    <location>
        <begin position="34"/>
        <end position="37"/>
    </location>
    <ligand>
        <name>8-oxo-dGTP</name>
        <dbReference type="ChEBI" id="CHEBI:77896"/>
    </ligand>
</feature>
<comment type="caution">
    <text evidence="20">The sequence shown here is derived from an EMBL/GenBank/DDBJ whole genome shotgun (WGS) entry which is preliminary data.</text>
</comment>
<evidence type="ECO:0000256" key="10">
    <source>
        <dbReference type="ARBA" id="ARBA00035861"/>
    </source>
</evidence>
<dbReference type="InterPro" id="IPR015797">
    <property type="entry name" value="NUDIX_hydrolase-like_dom_sf"/>
</dbReference>
<keyword evidence="9" id="KW-0234">DNA repair</keyword>
<evidence type="ECO:0000256" key="12">
    <source>
        <dbReference type="ARBA" id="ARBA00038905"/>
    </source>
</evidence>
<feature type="binding site" evidence="18">
    <location>
        <position position="57"/>
    </location>
    <ligand>
        <name>Mg(2+)</name>
        <dbReference type="ChEBI" id="CHEBI:18420"/>
    </ligand>
</feature>
<dbReference type="NCBIfam" id="TIGR00586">
    <property type="entry name" value="mutt"/>
    <property type="match status" value="1"/>
</dbReference>
<feature type="binding site" evidence="17">
    <location>
        <position position="28"/>
    </location>
    <ligand>
        <name>8-oxo-dGTP</name>
        <dbReference type="ChEBI" id="CHEBI:77896"/>
    </ligand>
</feature>
<keyword evidence="5 18" id="KW-0479">Metal-binding</keyword>
<comment type="cofactor">
    <cofactor evidence="1 18">
        <name>Mg(2+)</name>
        <dbReference type="ChEBI" id="CHEBI:18420"/>
    </cofactor>
</comment>
<evidence type="ECO:0000256" key="13">
    <source>
        <dbReference type="ARBA" id="ARBA00040794"/>
    </source>
</evidence>
<dbReference type="EC" id="3.6.1.55" evidence="12"/>
<dbReference type="Proteomes" id="UP001150830">
    <property type="component" value="Unassembled WGS sequence"/>
</dbReference>
<dbReference type="CDD" id="cd03425">
    <property type="entry name" value="NUDIX_MutT_NudA_like"/>
    <property type="match status" value="1"/>
</dbReference>
<evidence type="ECO:0000256" key="7">
    <source>
        <dbReference type="ARBA" id="ARBA00022801"/>
    </source>
</evidence>
<dbReference type="GO" id="GO:0006260">
    <property type="term" value="P:DNA replication"/>
    <property type="evidence" value="ECO:0007669"/>
    <property type="project" value="UniProtKB-KW"/>
</dbReference>
<evidence type="ECO:0000256" key="5">
    <source>
        <dbReference type="ARBA" id="ARBA00022723"/>
    </source>
</evidence>
<dbReference type="PANTHER" id="PTHR47707">
    <property type="entry name" value="8-OXO-DGTP DIPHOSPHATASE"/>
    <property type="match status" value="1"/>
</dbReference>
<keyword evidence="21" id="KW-1185">Reference proteome</keyword>
<dbReference type="GO" id="GO:0008413">
    <property type="term" value="F:8-oxo-7,8-dihydroguanosine triphosphate pyrophosphatase activity"/>
    <property type="evidence" value="ECO:0007669"/>
    <property type="project" value="InterPro"/>
</dbReference>
<dbReference type="EMBL" id="JAPNOA010000029">
    <property type="protein sequence ID" value="MCY0966004.1"/>
    <property type="molecule type" value="Genomic_DNA"/>
</dbReference>
<keyword evidence="8 18" id="KW-0460">Magnesium</keyword>
<evidence type="ECO:0000256" key="4">
    <source>
        <dbReference type="ARBA" id="ARBA00022705"/>
    </source>
</evidence>
<evidence type="ECO:0000259" key="19">
    <source>
        <dbReference type="PROSITE" id="PS51462"/>
    </source>
</evidence>
<accession>A0A9X3EFX6</accession>
<dbReference type="AlphaFoldDB" id="A0A9X3EFX6"/>
<dbReference type="PRINTS" id="PR00502">
    <property type="entry name" value="NUDIXFAMILY"/>
</dbReference>
<dbReference type="InterPro" id="IPR047127">
    <property type="entry name" value="MutT-like"/>
</dbReference>
<comment type="similarity">
    <text evidence="2">Belongs to the Nudix hydrolase family.</text>
</comment>
<dbReference type="PANTHER" id="PTHR47707:SF1">
    <property type="entry name" value="NUDIX HYDROLASE FAMILY PROTEIN"/>
    <property type="match status" value="1"/>
</dbReference>
<evidence type="ECO:0000256" key="14">
    <source>
        <dbReference type="ARBA" id="ARBA00041592"/>
    </source>
</evidence>
<comment type="catalytic activity">
    <reaction evidence="11">
        <text>8-oxo-GTP + H2O = 8-oxo-GMP + diphosphate + H(+)</text>
        <dbReference type="Rhea" id="RHEA:67616"/>
        <dbReference type="ChEBI" id="CHEBI:15377"/>
        <dbReference type="ChEBI" id="CHEBI:15378"/>
        <dbReference type="ChEBI" id="CHEBI:33019"/>
        <dbReference type="ChEBI" id="CHEBI:143553"/>
        <dbReference type="ChEBI" id="CHEBI:145694"/>
    </reaction>
</comment>
<evidence type="ECO:0000256" key="2">
    <source>
        <dbReference type="ARBA" id="ARBA00005582"/>
    </source>
</evidence>
<dbReference type="GO" id="GO:0044716">
    <property type="term" value="F:8-oxo-GDP phosphatase activity"/>
    <property type="evidence" value="ECO:0007669"/>
    <property type="project" value="TreeGrafter"/>
</dbReference>